<evidence type="ECO:0000256" key="3">
    <source>
        <dbReference type="ARBA" id="ARBA00022553"/>
    </source>
</evidence>
<keyword evidence="5 10" id="KW-0547">Nucleotide-binding</keyword>
<keyword evidence="14" id="KW-1185">Reference proteome</keyword>
<keyword evidence="3" id="KW-0597">Phosphoprotein</keyword>
<evidence type="ECO:0000256" key="7">
    <source>
        <dbReference type="ARBA" id="ARBA00022840"/>
    </source>
</evidence>
<dbReference type="Pfam" id="PF00069">
    <property type="entry name" value="Pkinase"/>
    <property type="match status" value="1"/>
</dbReference>
<dbReference type="Proteomes" id="UP000823399">
    <property type="component" value="Unassembled WGS sequence"/>
</dbReference>
<protein>
    <recommendedName>
        <fullName evidence="1">non-specific serine/threonine protein kinase</fullName>
        <ecNumber evidence="1">2.7.11.1</ecNumber>
    </recommendedName>
</protein>
<gene>
    <name evidence="13" type="ORF">F5147DRAFT_799905</name>
</gene>
<dbReference type="EMBL" id="JABBWM010000027">
    <property type="protein sequence ID" value="KAG2108497.1"/>
    <property type="molecule type" value="Genomic_DNA"/>
</dbReference>
<evidence type="ECO:0000256" key="10">
    <source>
        <dbReference type="PROSITE-ProRule" id="PRU10141"/>
    </source>
</evidence>
<name>A0A9P7F890_9AGAM</name>
<feature type="compositionally biased region" description="Low complexity" evidence="11">
    <location>
        <begin position="560"/>
        <end position="569"/>
    </location>
</feature>
<feature type="domain" description="Protein kinase" evidence="12">
    <location>
        <begin position="188"/>
        <end position="462"/>
    </location>
</feature>
<sequence length="717" mass="79215">MVALQLFYEGRAGERLITKPAKSLSKAWNSIKSTKNSFAFNKVNRVPVPKYDVPVSTPASSGGHAVAIVAWPSSASIMISATGILPPVLTSTDSTVGETEALEGLDYAYHDPDVLDIRRRVFVLDFIEAFFARDRKAMDILSPIHATNRMVPFNQDMFGTTVLDALTGSANGVVPRSHFKNETSLSDFIVHARLGAGANGVVYRVEDKITNKTMALKVIRRQGAALCDLQQFRVELDALKRVIGDAHCMQVEAGFQDARCLYLALAFYPGGDLHDVIRTYPRRILPVEQARFYTAELLVGVYHLHCQGVIHRDIKPSNILIDSHGHLVIADLGLAKVFTLDDPKSFSPYNPTGTFTSLSQAPYLASSLCGTAEYMAPELILGTKYGFAIDFWAVGVMLYEMLTGRTPWATVDGLHIADGIVGFEPFFVNDFHHEAQDLLHNMLQKDVKSRPLYEAMLNHPFFASIDWKKVEKRTLPLLCIPVVEEKDTPSTVPMSLGQCEPSNDPLPNFNFISPVLKRERHRAQALWRIKGKNGIQVLQKIAAKLFRSRPPAPEKKEQQTTGPACATTGTTLVDGDEIRANWASGAAEISRASSNWSFRHFVRRNTPLGEGVPQPQPCDNYSGPVPVRSLESFIRRVDRRERPCPGRKSLHVTLSPSPATPSPNATLVASPTHLSPKGIGSPSRSSGFKRWISRLWHPIPSAHVMVGDERKTLDLTA</sequence>
<evidence type="ECO:0000256" key="4">
    <source>
        <dbReference type="ARBA" id="ARBA00022679"/>
    </source>
</evidence>
<dbReference type="OrthoDB" id="68483at2759"/>
<dbReference type="Gene3D" id="3.30.200.20">
    <property type="entry name" value="Phosphorylase Kinase, domain 1"/>
    <property type="match status" value="1"/>
</dbReference>
<feature type="region of interest" description="Disordered" evidence="11">
    <location>
        <begin position="548"/>
        <end position="569"/>
    </location>
</feature>
<dbReference type="Gene3D" id="1.10.510.10">
    <property type="entry name" value="Transferase(Phosphotransferase) domain 1"/>
    <property type="match status" value="1"/>
</dbReference>
<dbReference type="PROSITE" id="PS00107">
    <property type="entry name" value="PROTEIN_KINASE_ATP"/>
    <property type="match status" value="1"/>
</dbReference>
<keyword evidence="2" id="KW-0723">Serine/threonine-protein kinase</keyword>
<organism evidence="13 14">
    <name type="scientific">Suillus discolor</name>
    <dbReference type="NCBI Taxonomy" id="1912936"/>
    <lineage>
        <taxon>Eukaryota</taxon>
        <taxon>Fungi</taxon>
        <taxon>Dikarya</taxon>
        <taxon>Basidiomycota</taxon>
        <taxon>Agaricomycotina</taxon>
        <taxon>Agaricomycetes</taxon>
        <taxon>Agaricomycetidae</taxon>
        <taxon>Boletales</taxon>
        <taxon>Suillineae</taxon>
        <taxon>Suillaceae</taxon>
        <taxon>Suillus</taxon>
    </lineage>
</organism>
<reference evidence="13" key="1">
    <citation type="journal article" date="2020" name="New Phytol.">
        <title>Comparative genomics reveals dynamic genome evolution in host specialist ectomycorrhizal fungi.</title>
        <authorList>
            <person name="Lofgren L.A."/>
            <person name="Nguyen N.H."/>
            <person name="Vilgalys R."/>
            <person name="Ruytinx J."/>
            <person name="Liao H.L."/>
            <person name="Branco S."/>
            <person name="Kuo A."/>
            <person name="LaButti K."/>
            <person name="Lipzen A."/>
            <person name="Andreopoulos W."/>
            <person name="Pangilinan J."/>
            <person name="Riley R."/>
            <person name="Hundley H."/>
            <person name="Na H."/>
            <person name="Barry K."/>
            <person name="Grigoriev I.V."/>
            <person name="Stajich J.E."/>
            <person name="Kennedy P.G."/>
        </authorList>
    </citation>
    <scope>NUCLEOTIDE SEQUENCE</scope>
    <source>
        <strain evidence="13">FC423</strain>
    </source>
</reference>
<feature type="binding site" evidence="10">
    <location>
        <position position="217"/>
    </location>
    <ligand>
        <name>ATP</name>
        <dbReference type="ChEBI" id="CHEBI:30616"/>
    </ligand>
</feature>
<dbReference type="PROSITE" id="PS00108">
    <property type="entry name" value="PROTEIN_KINASE_ST"/>
    <property type="match status" value="1"/>
</dbReference>
<feature type="region of interest" description="Disordered" evidence="11">
    <location>
        <begin position="644"/>
        <end position="663"/>
    </location>
</feature>
<comment type="caution">
    <text evidence="13">The sequence shown here is derived from an EMBL/GenBank/DDBJ whole genome shotgun (WGS) entry which is preliminary data.</text>
</comment>
<evidence type="ECO:0000256" key="8">
    <source>
        <dbReference type="ARBA" id="ARBA00047899"/>
    </source>
</evidence>
<dbReference type="InterPro" id="IPR017441">
    <property type="entry name" value="Protein_kinase_ATP_BS"/>
</dbReference>
<keyword evidence="6 13" id="KW-0418">Kinase</keyword>
<keyword evidence="7 10" id="KW-0067">ATP-binding</keyword>
<evidence type="ECO:0000313" key="14">
    <source>
        <dbReference type="Proteomes" id="UP000823399"/>
    </source>
</evidence>
<evidence type="ECO:0000256" key="9">
    <source>
        <dbReference type="ARBA" id="ARBA00048679"/>
    </source>
</evidence>
<dbReference type="InterPro" id="IPR011009">
    <property type="entry name" value="Kinase-like_dom_sf"/>
</dbReference>
<evidence type="ECO:0000256" key="2">
    <source>
        <dbReference type="ARBA" id="ARBA00022527"/>
    </source>
</evidence>
<evidence type="ECO:0000256" key="11">
    <source>
        <dbReference type="SAM" id="MobiDB-lite"/>
    </source>
</evidence>
<feature type="compositionally biased region" description="Low complexity" evidence="11">
    <location>
        <begin position="653"/>
        <end position="663"/>
    </location>
</feature>
<keyword evidence="4" id="KW-0808">Transferase</keyword>
<dbReference type="InterPro" id="IPR008271">
    <property type="entry name" value="Ser/Thr_kinase_AS"/>
</dbReference>
<dbReference type="GO" id="GO:0007010">
    <property type="term" value="P:cytoskeleton organization"/>
    <property type="evidence" value="ECO:0007669"/>
    <property type="project" value="UniProtKB-ARBA"/>
</dbReference>
<accession>A0A9P7F890</accession>
<dbReference type="SMART" id="SM00220">
    <property type="entry name" value="S_TKc"/>
    <property type="match status" value="1"/>
</dbReference>
<evidence type="ECO:0000256" key="5">
    <source>
        <dbReference type="ARBA" id="ARBA00022741"/>
    </source>
</evidence>
<dbReference type="PROSITE" id="PS50011">
    <property type="entry name" value="PROTEIN_KINASE_DOM"/>
    <property type="match status" value="1"/>
</dbReference>
<evidence type="ECO:0000313" key="13">
    <source>
        <dbReference type="EMBL" id="KAG2108497.1"/>
    </source>
</evidence>
<comment type="catalytic activity">
    <reaction evidence="8">
        <text>L-threonyl-[protein] + ATP = O-phospho-L-threonyl-[protein] + ADP + H(+)</text>
        <dbReference type="Rhea" id="RHEA:46608"/>
        <dbReference type="Rhea" id="RHEA-COMP:11060"/>
        <dbReference type="Rhea" id="RHEA-COMP:11605"/>
        <dbReference type="ChEBI" id="CHEBI:15378"/>
        <dbReference type="ChEBI" id="CHEBI:30013"/>
        <dbReference type="ChEBI" id="CHEBI:30616"/>
        <dbReference type="ChEBI" id="CHEBI:61977"/>
        <dbReference type="ChEBI" id="CHEBI:456216"/>
        <dbReference type="EC" id="2.7.11.1"/>
    </reaction>
</comment>
<dbReference type="SUPFAM" id="SSF56112">
    <property type="entry name" value="Protein kinase-like (PK-like)"/>
    <property type="match status" value="1"/>
</dbReference>
<dbReference type="AlphaFoldDB" id="A0A9P7F890"/>
<dbReference type="GO" id="GO:0004674">
    <property type="term" value="F:protein serine/threonine kinase activity"/>
    <property type="evidence" value="ECO:0007669"/>
    <property type="project" value="UniProtKB-KW"/>
</dbReference>
<comment type="catalytic activity">
    <reaction evidence="9">
        <text>L-seryl-[protein] + ATP = O-phospho-L-seryl-[protein] + ADP + H(+)</text>
        <dbReference type="Rhea" id="RHEA:17989"/>
        <dbReference type="Rhea" id="RHEA-COMP:9863"/>
        <dbReference type="Rhea" id="RHEA-COMP:11604"/>
        <dbReference type="ChEBI" id="CHEBI:15378"/>
        <dbReference type="ChEBI" id="CHEBI:29999"/>
        <dbReference type="ChEBI" id="CHEBI:30616"/>
        <dbReference type="ChEBI" id="CHEBI:83421"/>
        <dbReference type="ChEBI" id="CHEBI:456216"/>
        <dbReference type="EC" id="2.7.11.1"/>
    </reaction>
</comment>
<dbReference type="PANTHER" id="PTHR24351">
    <property type="entry name" value="RIBOSOMAL PROTEIN S6 KINASE"/>
    <property type="match status" value="1"/>
</dbReference>
<dbReference type="FunFam" id="1.10.510.10:FF:000024">
    <property type="entry name" value="Probable serine/threonine-protein kinase cot-1"/>
    <property type="match status" value="1"/>
</dbReference>
<proteinExistence type="predicted"/>
<evidence type="ECO:0000256" key="6">
    <source>
        <dbReference type="ARBA" id="ARBA00022777"/>
    </source>
</evidence>
<evidence type="ECO:0000259" key="12">
    <source>
        <dbReference type="PROSITE" id="PS50011"/>
    </source>
</evidence>
<dbReference type="InterPro" id="IPR000719">
    <property type="entry name" value="Prot_kinase_dom"/>
</dbReference>
<dbReference type="RefSeq" id="XP_041292942.1">
    <property type="nucleotide sequence ID" value="XM_041443247.1"/>
</dbReference>
<evidence type="ECO:0000256" key="1">
    <source>
        <dbReference type="ARBA" id="ARBA00012513"/>
    </source>
</evidence>
<dbReference type="GO" id="GO:0005524">
    <property type="term" value="F:ATP binding"/>
    <property type="evidence" value="ECO:0007669"/>
    <property type="project" value="UniProtKB-UniRule"/>
</dbReference>
<dbReference type="EC" id="2.7.11.1" evidence="1"/>
<dbReference type="GeneID" id="64705506"/>